<dbReference type="EMBL" id="CP132968">
    <property type="protein sequence ID" value="WMD17897.1"/>
    <property type="molecule type" value="Genomic_DNA"/>
</dbReference>
<dbReference type="Proteomes" id="UP000188159">
    <property type="component" value="Chromosome"/>
</dbReference>
<dbReference type="PANTHER" id="PTHR21499">
    <property type="entry name" value="ASPARTATE KINASE"/>
    <property type="match status" value="1"/>
</dbReference>
<dbReference type="SUPFAM" id="SSF55021">
    <property type="entry name" value="ACT-like"/>
    <property type="match status" value="2"/>
</dbReference>
<keyword evidence="11" id="KW-0457">Lysine biosynthesis</keyword>
<feature type="domain" description="ACT" evidence="13">
    <location>
        <begin position="98"/>
        <end position="156"/>
    </location>
</feature>
<comment type="function">
    <text evidence="1">Catalyzes the phosphorylation of the beta-carboxyl group of aspartic acid with ATP to yield 4-phospho-L-aspartate, which is involved in the branched biosynthetic pathway leading to the biosynthesis of amino acids threonine, isoleucine and methionine.</text>
</comment>
<keyword evidence="6 15" id="KW-0808">Transferase</keyword>
<evidence type="ECO:0000256" key="1">
    <source>
        <dbReference type="ARBA" id="ARBA00003121"/>
    </source>
</evidence>
<reference evidence="18 24" key="3">
    <citation type="journal article" date="2020" name="Cell Host Microbe">
        <title>Functional and Genomic Variation between Human-Derived Isolates of Lachnospiraceae Reveals Inter- and Intra-Species Diversity.</title>
        <authorList>
            <person name="Sorbara M.T."/>
            <person name="Littmann E.R."/>
            <person name="Fontana E."/>
            <person name="Moody T.U."/>
            <person name="Kohout C.E."/>
            <person name="Gjonbalaj M."/>
            <person name="Eaton V."/>
            <person name="Seok R."/>
            <person name="Leiner I.M."/>
            <person name="Pamer E.G."/>
        </authorList>
    </citation>
    <scope>NUCLEOTIDE SEQUENCE [LARGE SCALE GENOMIC DNA]</scope>
    <source>
        <strain evidence="18 24">MSK.14.57</strain>
    </source>
</reference>
<keyword evidence="24" id="KW-1185">Reference proteome</keyword>
<dbReference type="EMBL" id="CYXY01000012">
    <property type="protein sequence ID" value="CUN03537.1"/>
    <property type="molecule type" value="Genomic_DNA"/>
</dbReference>
<dbReference type="EMBL" id="CP012098">
    <property type="protein sequence ID" value="AQP40732.1"/>
    <property type="molecule type" value="Genomic_DNA"/>
</dbReference>
<dbReference type="GeneID" id="92741210"/>
<dbReference type="CDD" id="cd04913">
    <property type="entry name" value="ACT_AKii-LysC-BS-like_1"/>
    <property type="match status" value="1"/>
</dbReference>
<evidence type="ECO:0000259" key="13">
    <source>
        <dbReference type="PROSITE" id="PS51671"/>
    </source>
</evidence>
<evidence type="ECO:0000256" key="9">
    <source>
        <dbReference type="ARBA" id="ARBA00022840"/>
    </source>
</evidence>
<evidence type="ECO:0000256" key="8">
    <source>
        <dbReference type="ARBA" id="ARBA00022777"/>
    </source>
</evidence>
<dbReference type="GO" id="GO:0009088">
    <property type="term" value="P:threonine biosynthetic process"/>
    <property type="evidence" value="ECO:0007669"/>
    <property type="project" value="UniProtKB-UniPathway"/>
</dbReference>
<dbReference type="Proteomes" id="UP000095598">
    <property type="component" value="Unassembled WGS sequence"/>
</dbReference>
<dbReference type="FunFam" id="3.30.2130.10:FF:000001">
    <property type="entry name" value="Bifunctional aspartokinase/homoserine dehydrogenase"/>
    <property type="match status" value="1"/>
</dbReference>
<dbReference type="EC" id="2.7.2.4" evidence="5"/>
<keyword evidence="9" id="KW-0067">ATP-binding</keyword>
<feature type="domain" description="ACT" evidence="13">
    <location>
        <begin position="18"/>
        <end position="89"/>
    </location>
</feature>
<dbReference type="GO" id="GO:0009089">
    <property type="term" value="P:lysine biosynthetic process via diaminopimelate"/>
    <property type="evidence" value="ECO:0007669"/>
    <property type="project" value="TreeGrafter"/>
</dbReference>
<dbReference type="InterPro" id="IPR045865">
    <property type="entry name" value="ACT-like_dom_sf"/>
</dbReference>
<dbReference type="EMBL" id="JAAITB010000040">
    <property type="protein sequence ID" value="NSJ80797.1"/>
    <property type="molecule type" value="Genomic_DNA"/>
</dbReference>
<organism evidence="15 20">
    <name type="scientific">Anaerostipes hadrus</name>
    <dbReference type="NCBI Taxonomy" id="649756"/>
    <lineage>
        <taxon>Bacteria</taxon>
        <taxon>Bacillati</taxon>
        <taxon>Bacillota</taxon>
        <taxon>Clostridia</taxon>
        <taxon>Lachnospirales</taxon>
        <taxon>Lachnospiraceae</taxon>
        <taxon>Anaerostipes</taxon>
    </lineage>
</organism>
<reference evidence="18" key="4">
    <citation type="submission" date="2020-02" db="EMBL/GenBank/DDBJ databases">
        <authorList>
            <person name="Littmann E."/>
            <person name="Sorbara M."/>
        </authorList>
    </citation>
    <scope>NUCLEOTIDE SEQUENCE</scope>
    <source>
        <strain evidence="18">MSK.14.57</strain>
    </source>
</reference>
<evidence type="ECO:0000256" key="5">
    <source>
        <dbReference type="ARBA" id="ARBA00013059"/>
    </source>
</evidence>
<dbReference type="OrthoDB" id="9799110at2"/>
<reference evidence="20 21" key="1">
    <citation type="submission" date="2015-09" db="EMBL/GenBank/DDBJ databases">
        <authorList>
            <consortium name="Pathogen Informatics"/>
        </authorList>
    </citation>
    <scope>NUCLEOTIDE SEQUENCE [LARGE SCALE GENOMIC DNA]</scope>
    <source>
        <strain evidence="16 22">2789STDY5608868</strain>
        <strain evidence="17 21">2789STDY5834908</strain>
        <strain evidence="15 20">2789STDY5834959</strain>
    </source>
</reference>
<evidence type="ECO:0000313" key="14">
    <source>
        <dbReference type="EMBL" id="AQP40732.1"/>
    </source>
</evidence>
<dbReference type="GO" id="GO:0005829">
    <property type="term" value="C:cytosol"/>
    <property type="evidence" value="ECO:0007669"/>
    <property type="project" value="TreeGrafter"/>
</dbReference>
<reference evidence="19" key="5">
    <citation type="submission" date="2023-08" db="EMBL/GenBank/DDBJ databases">
        <title>Complete Genome Sequences of butyrate producing Anaerostipes hadrus strains BA1 and GIF7 isolated from the terminal ileum of a healthy lean male.</title>
        <authorList>
            <person name="Low A."/>
            <person name="Sheludchenko M."/>
            <person name="Cheng H.E."/>
            <person name="Koh X.Q."/>
            <person name="Lee J."/>
        </authorList>
    </citation>
    <scope>NUCLEOTIDE SEQUENCE</scope>
    <source>
        <strain evidence="19">BA1</strain>
    </source>
</reference>
<gene>
    <name evidence="15" type="primary">lysC_2</name>
    <name evidence="17" type="synonym">lysC_1</name>
    <name evidence="14" type="ORF">DO83_14815</name>
    <name evidence="16" type="ORF">ERS852425_02776</name>
    <name evidence="17" type="ORF">ERS852520_01730</name>
    <name evidence="15" type="ORF">ERS852571_02125</name>
    <name evidence="18" type="ORF">G5A72_14670</name>
    <name evidence="19" type="ORF">RBI15_07385</name>
</gene>
<accession>A0A173TNF8</accession>
<dbReference type="Gene3D" id="3.30.2130.10">
    <property type="entry name" value="VC0802-like"/>
    <property type="match status" value="1"/>
</dbReference>
<dbReference type="GO" id="GO:0009090">
    <property type="term" value="P:homoserine biosynthetic process"/>
    <property type="evidence" value="ECO:0007669"/>
    <property type="project" value="TreeGrafter"/>
</dbReference>
<evidence type="ECO:0000313" key="15">
    <source>
        <dbReference type="EMBL" id="CUN03537.1"/>
    </source>
</evidence>
<keyword evidence="8 15" id="KW-0418">Kinase</keyword>
<comment type="pathway">
    <text evidence="2">Amino-acid biosynthesis; L-methionine biosynthesis via de novo pathway; L-homoserine from L-aspartate: step 1/3.</text>
</comment>
<dbReference type="RefSeq" id="WP_009203361.1">
    <property type="nucleotide sequence ID" value="NZ_BAABXM010000001.1"/>
</dbReference>
<evidence type="ECO:0000313" key="18">
    <source>
        <dbReference type="EMBL" id="NSJ80797.1"/>
    </source>
</evidence>
<dbReference type="Proteomes" id="UP001243496">
    <property type="component" value="Chromosome"/>
</dbReference>
<evidence type="ECO:0000313" key="21">
    <source>
        <dbReference type="Proteomes" id="UP000095564"/>
    </source>
</evidence>
<keyword evidence="10" id="KW-0220">Diaminopimelate biosynthesis</keyword>
<keyword evidence="7" id="KW-0547">Nucleotide-binding</keyword>
<reference evidence="14 23" key="2">
    <citation type="journal article" date="2016" name="Sci. Rep.">
        <title>Accelerated dysbiosis of gut microbiota during aggravation of DSS-induced colitis by a butyrate-producing bacterium.</title>
        <authorList>
            <person name="Zhang Q."/>
            <person name="Wu Y."/>
            <person name="Wang J."/>
            <person name="Wu G."/>
            <person name="Long W."/>
            <person name="Xue Z."/>
            <person name="Wang L."/>
            <person name="Zhang X."/>
            <person name="Pang X."/>
            <person name="Zhao Y."/>
            <person name="Zhao L."/>
            <person name="Zhang C."/>
        </authorList>
    </citation>
    <scope>NUCLEOTIDE SEQUENCE [LARGE SCALE GENOMIC DNA]</scope>
    <source>
        <strain evidence="14 23">BPB5</strain>
    </source>
</reference>
<protein>
    <recommendedName>
        <fullName evidence="5">aspartate kinase</fullName>
        <ecNumber evidence="5">2.7.2.4</ecNumber>
    </recommendedName>
</protein>
<dbReference type="Pfam" id="PF22468">
    <property type="entry name" value="ACT_9"/>
    <property type="match status" value="2"/>
</dbReference>
<dbReference type="Proteomes" id="UP000095564">
    <property type="component" value="Unassembled WGS sequence"/>
</dbReference>
<dbReference type="EMBL" id="CZAU01000015">
    <property type="protein sequence ID" value="CUP59523.1"/>
    <property type="molecule type" value="Genomic_DNA"/>
</dbReference>
<dbReference type="GO" id="GO:0019877">
    <property type="term" value="P:diaminopimelate biosynthetic process"/>
    <property type="evidence" value="ECO:0007669"/>
    <property type="project" value="UniProtKB-KW"/>
</dbReference>
<sequence length="156" mass="17048">MEKMLFSGVQSNSEVALIAIKGIKNQPGIAAKVFGAIAEEKINVELILQSIGRGENKDISFVVAQDEADHAVETLKKAFDEADYEDIISDKEVGIVSIVGAGMMSNSGAASKMFEALYNRGINIHLIYTSEIKITVLIKESRVERAVEALKEQFQE</sequence>
<comment type="pathway">
    <text evidence="3">Amino-acid biosynthesis; L-threonine biosynthesis; L-threonine from L-aspartate: step 1/5.</text>
</comment>
<dbReference type="Proteomes" id="UP000095553">
    <property type="component" value="Unassembled WGS sequence"/>
</dbReference>
<dbReference type="PANTHER" id="PTHR21499:SF3">
    <property type="entry name" value="ASPARTOKINASE"/>
    <property type="match status" value="1"/>
</dbReference>
<evidence type="ECO:0000313" key="19">
    <source>
        <dbReference type="EMBL" id="WMD17897.1"/>
    </source>
</evidence>
<evidence type="ECO:0000313" key="22">
    <source>
        <dbReference type="Proteomes" id="UP000095598"/>
    </source>
</evidence>
<evidence type="ECO:0000256" key="6">
    <source>
        <dbReference type="ARBA" id="ARBA00022679"/>
    </source>
</evidence>
<evidence type="ECO:0000313" key="16">
    <source>
        <dbReference type="EMBL" id="CUN12416.1"/>
    </source>
</evidence>
<dbReference type="AlphaFoldDB" id="A0A173TNF8"/>
<comment type="similarity">
    <text evidence="4">Belongs to the aspartokinase family.</text>
</comment>
<evidence type="ECO:0000313" key="24">
    <source>
        <dbReference type="Proteomes" id="UP001644750"/>
    </source>
</evidence>
<dbReference type="InterPro" id="IPR054352">
    <property type="entry name" value="ACT_Aspartokinase"/>
</dbReference>
<dbReference type="GO" id="GO:0005524">
    <property type="term" value="F:ATP binding"/>
    <property type="evidence" value="ECO:0007669"/>
    <property type="project" value="UniProtKB-KW"/>
</dbReference>
<dbReference type="Proteomes" id="UP001644750">
    <property type="component" value="Unassembled WGS sequence"/>
</dbReference>
<dbReference type="InterPro" id="IPR002912">
    <property type="entry name" value="ACT_dom"/>
</dbReference>
<dbReference type="GO" id="GO:0004072">
    <property type="term" value="F:aspartate kinase activity"/>
    <property type="evidence" value="ECO:0007669"/>
    <property type="project" value="UniProtKB-EC"/>
</dbReference>
<keyword evidence="11" id="KW-0028">Amino-acid biosynthesis</keyword>
<dbReference type="UniPathway" id="UPA00051">
    <property type="reaction ID" value="UER00462"/>
</dbReference>
<evidence type="ECO:0000313" key="20">
    <source>
        <dbReference type="Proteomes" id="UP000095553"/>
    </source>
</evidence>
<comment type="catalytic activity">
    <reaction evidence="12">
        <text>L-aspartate + ATP = 4-phospho-L-aspartate + ADP</text>
        <dbReference type="Rhea" id="RHEA:23776"/>
        <dbReference type="ChEBI" id="CHEBI:29991"/>
        <dbReference type="ChEBI" id="CHEBI:30616"/>
        <dbReference type="ChEBI" id="CHEBI:57535"/>
        <dbReference type="ChEBI" id="CHEBI:456216"/>
        <dbReference type="EC" id="2.7.2.4"/>
    </reaction>
</comment>
<proteinExistence type="inferred from homology"/>
<evidence type="ECO:0000313" key="23">
    <source>
        <dbReference type="Proteomes" id="UP000188159"/>
    </source>
</evidence>
<evidence type="ECO:0000256" key="4">
    <source>
        <dbReference type="ARBA" id="ARBA00010122"/>
    </source>
</evidence>
<evidence type="ECO:0000256" key="11">
    <source>
        <dbReference type="ARBA" id="ARBA00023154"/>
    </source>
</evidence>
<dbReference type="EMBL" id="CYXT01000025">
    <property type="protein sequence ID" value="CUN12416.1"/>
    <property type="molecule type" value="Genomic_DNA"/>
</dbReference>
<evidence type="ECO:0000256" key="10">
    <source>
        <dbReference type="ARBA" id="ARBA00022915"/>
    </source>
</evidence>
<evidence type="ECO:0000256" key="3">
    <source>
        <dbReference type="ARBA" id="ARBA00005139"/>
    </source>
</evidence>
<dbReference type="CDD" id="cd04923">
    <property type="entry name" value="ACT_AK-LysC-DapG-like_2"/>
    <property type="match status" value="1"/>
</dbReference>
<dbReference type="PROSITE" id="PS51671">
    <property type="entry name" value="ACT"/>
    <property type="match status" value="2"/>
</dbReference>
<evidence type="ECO:0000256" key="7">
    <source>
        <dbReference type="ARBA" id="ARBA00022741"/>
    </source>
</evidence>
<evidence type="ECO:0000256" key="12">
    <source>
        <dbReference type="ARBA" id="ARBA00047872"/>
    </source>
</evidence>
<evidence type="ECO:0000313" key="17">
    <source>
        <dbReference type="EMBL" id="CUP59523.1"/>
    </source>
</evidence>
<evidence type="ECO:0000256" key="2">
    <source>
        <dbReference type="ARBA" id="ARBA00004986"/>
    </source>
</evidence>
<name>A0A173TNF8_ANAHA</name>
<dbReference type="UniPathway" id="UPA00050">
    <property type="reaction ID" value="UER00461"/>
</dbReference>